<dbReference type="EMBL" id="JBHUFB010000019">
    <property type="protein sequence ID" value="MFD1814480.1"/>
    <property type="molecule type" value="Genomic_DNA"/>
</dbReference>
<sequence>MTESGAFGWRQVMGAAAGGSLVLDEGVGARCAQHCDVLIAKLEGLIDQAKYLADVKGLGTLPSGVAVATKFSRLADGGEYSMVQALTDHITEVQAMKDVFLQIEAQYAATDQATADTLGVIDPGA</sequence>
<protein>
    <recommendedName>
        <fullName evidence="3">PE family protein</fullName>
    </recommendedName>
</protein>
<accession>A0ABW4PBN1</accession>
<organism evidence="1 2">
    <name type="scientific">Rhodococcus gannanensis</name>
    <dbReference type="NCBI Taxonomy" id="1960308"/>
    <lineage>
        <taxon>Bacteria</taxon>
        <taxon>Bacillati</taxon>
        <taxon>Actinomycetota</taxon>
        <taxon>Actinomycetes</taxon>
        <taxon>Mycobacteriales</taxon>
        <taxon>Nocardiaceae</taxon>
        <taxon>Rhodococcus</taxon>
    </lineage>
</organism>
<name>A0ABW4PBN1_9NOCA</name>
<comment type="caution">
    <text evidence="1">The sequence shown here is derived from an EMBL/GenBank/DDBJ whole genome shotgun (WGS) entry which is preliminary data.</text>
</comment>
<proteinExistence type="predicted"/>
<gene>
    <name evidence="1" type="ORF">ACFSJG_19880</name>
</gene>
<reference evidence="2" key="1">
    <citation type="journal article" date="2019" name="Int. J. Syst. Evol. Microbiol.">
        <title>The Global Catalogue of Microorganisms (GCM) 10K type strain sequencing project: providing services to taxonomists for standard genome sequencing and annotation.</title>
        <authorList>
            <consortium name="The Broad Institute Genomics Platform"/>
            <consortium name="The Broad Institute Genome Sequencing Center for Infectious Disease"/>
            <person name="Wu L."/>
            <person name="Ma J."/>
        </authorList>
    </citation>
    <scope>NUCLEOTIDE SEQUENCE [LARGE SCALE GENOMIC DNA]</scope>
    <source>
        <strain evidence="2">DT72</strain>
    </source>
</reference>
<keyword evidence="2" id="KW-1185">Reference proteome</keyword>
<dbReference type="RefSeq" id="WP_378486963.1">
    <property type="nucleotide sequence ID" value="NZ_JBHUFB010000019.1"/>
</dbReference>
<evidence type="ECO:0000313" key="2">
    <source>
        <dbReference type="Proteomes" id="UP001597286"/>
    </source>
</evidence>
<evidence type="ECO:0000313" key="1">
    <source>
        <dbReference type="EMBL" id="MFD1814480.1"/>
    </source>
</evidence>
<evidence type="ECO:0008006" key="3">
    <source>
        <dbReference type="Google" id="ProtNLM"/>
    </source>
</evidence>
<dbReference type="Proteomes" id="UP001597286">
    <property type="component" value="Unassembled WGS sequence"/>
</dbReference>